<dbReference type="PANTHER" id="PTHR43761">
    <property type="entry name" value="D-ISOMER SPECIFIC 2-HYDROXYACID DEHYDROGENASE FAMILY PROTEIN (AFU_ORTHOLOGUE AFUA_1G13630)"/>
    <property type="match status" value="1"/>
</dbReference>
<evidence type="ECO:0000313" key="5">
    <source>
        <dbReference type="EMBL" id="VAX16450.1"/>
    </source>
</evidence>
<sequence>MINTSRGPIVNEDDLAQALNNGRIAGAGLDVLSTEPPPENNPLLKAKNCVITPHMAWATQAARKRLMLVAVNNIKAFIEGQPQNIVN</sequence>
<dbReference type="EMBL" id="UOGD01000048">
    <property type="protein sequence ID" value="VAX16450.1"/>
    <property type="molecule type" value="Genomic_DNA"/>
</dbReference>
<feature type="domain" description="D-isomer specific 2-hydroxyacid dehydrogenase NAD-binding" evidence="4">
    <location>
        <begin position="1"/>
        <end position="56"/>
    </location>
</feature>
<comment type="similarity">
    <text evidence="1">Belongs to the D-isomer specific 2-hydroxyacid dehydrogenase family.</text>
</comment>
<keyword evidence="2 5" id="KW-0560">Oxidoreductase</keyword>
<dbReference type="GO" id="GO:0004617">
    <property type="term" value="F:phosphoglycerate dehydrogenase activity"/>
    <property type="evidence" value="ECO:0007669"/>
    <property type="project" value="UniProtKB-EC"/>
</dbReference>
<evidence type="ECO:0000259" key="4">
    <source>
        <dbReference type="Pfam" id="PF02826"/>
    </source>
</evidence>
<dbReference type="GO" id="GO:0051287">
    <property type="term" value="F:NAD binding"/>
    <property type="evidence" value="ECO:0007669"/>
    <property type="project" value="InterPro"/>
</dbReference>
<name>A0A3B1C0P1_9ZZZZ</name>
<evidence type="ECO:0000256" key="1">
    <source>
        <dbReference type="ARBA" id="ARBA00005854"/>
    </source>
</evidence>
<keyword evidence="3" id="KW-0520">NAD</keyword>
<dbReference type="InterPro" id="IPR036291">
    <property type="entry name" value="NAD(P)-bd_dom_sf"/>
</dbReference>
<accession>A0A3B1C0P1</accession>
<evidence type="ECO:0000256" key="2">
    <source>
        <dbReference type="ARBA" id="ARBA00023002"/>
    </source>
</evidence>
<dbReference type="EC" id="1.1.1.95" evidence="5"/>
<dbReference type="InterPro" id="IPR006140">
    <property type="entry name" value="D-isomer_DH_NAD-bd"/>
</dbReference>
<proteinExistence type="inferred from homology"/>
<dbReference type="SUPFAM" id="SSF51735">
    <property type="entry name" value="NAD(P)-binding Rossmann-fold domains"/>
    <property type="match status" value="1"/>
</dbReference>
<dbReference type="InterPro" id="IPR050418">
    <property type="entry name" value="D-iso_2-hydroxyacid_DH_PdxB"/>
</dbReference>
<protein>
    <submittedName>
        <fullName evidence="5">D-3-phosphoglycerate dehydrogenase</fullName>
        <ecNumber evidence="5">1.1.1.95</ecNumber>
    </submittedName>
</protein>
<dbReference type="AlphaFoldDB" id="A0A3B1C0P1"/>
<dbReference type="Pfam" id="PF02826">
    <property type="entry name" value="2-Hacid_dh_C"/>
    <property type="match status" value="1"/>
</dbReference>
<dbReference type="Gene3D" id="3.40.50.720">
    <property type="entry name" value="NAD(P)-binding Rossmann-like Domain"/>
    <property type="match status" value="2"/>
</dbReference>
<reference evidence="5" key="1">
    <citation type="submission" date="2018-06" db="EMBL/GenBank/DDBJ databases">
        <authorList>
            <person name="Zhirakovskaya E."/>
        </authorList>
    </citation>
    <scope>NUCLEOTIDE SEQUENCE</scope>
</reference>
<evidence type="ECO:0000256" key="3">
    <source>
        <dbReference type="ARBA" id="ARBA00023027"/>
    </source>
</evidence>
<dbReference type="PANTHER" id="PTHR43761:SF1">
    <property type="entry name" value="D-ISOMER SPECIFIC 2-HYDROXYACID DEHYDROGENASE CATALYTIC DOMAIN-CONTAINING PROTEIN-RELATED"/>
    <property type="match status" value="1"/>
</dbReference>
<gene>
    <name evidence="5" type="ORF">MNBD_IGNAVI01-663</name>
</gene>
<organism evidence="5">
    <name type="scientific">hydrothermal vent metagenome</name>
    <dbReference type="NCBI Taxonomy" id="652676"/>
    <lineage>
        <taxon>unclassified sequences</taxon>
        <taxon>metagenomes</taxon>
        <taxon>ecological metagenomes</taxon>
    </lineage>
</organism>